<protein>
    <submittedName>
        <fullName evidence="1">TPR domain-containing protein</fullName>
    </submittedName>
</protein>
<comment type="caution">
    <text evidence="1">The sequence shown here is derived from an EMBL/GenBank/DDBJ whole genome shotgun (WGS) entry which is preliminary data.</text>
</comment>
<dbReference type="EMBL" id="ADXF01001375">
    <property type="protein sequence ID" value="EFR86336.1"/>
    <property type="molecule type" value="Genomic_DNA"/>
</dbReference>
<sequence length="70" mass="7915">MLNEENMALYKQMFSLVLTDAGKDLILGRYTIETVASAIAKLFLPQMKLNLVAEFECGKCARDIERAMSR</sequence>
<proteinExistence type="predicted"/>
<evidence type="ECO:0000313" key="1">
    <source>
        <dbReference type="EMBL" id="EFR86336.1"/>
    </source>
</evidence>
<reference evidence="1 2" key="1">
    <citation type="journal article" date="2010" name="Microbiol. Resour. Announc.">
        <title>Comparative genomics of the bacterial genus Listeria: Genome evolution is characterized by limited gene acquisition and limited gene loss.</title>
        <authorList>
            <person name="den Bakker H.C."/>
            <person name="Cummings C.A."/>
            <person name="Ferreira V."/>
            <person name="Vatta P."/>
            <person name="Orsi R.H."/>
            <person name="Degoricija L."/>
            <person name="Barker M."/>
            <person name="Petrauskene O."/>
            <person name="Furtado M.R."/>
            <person name="Wiedmann M."/>
        </authorList>
    </citation>
    <scope>NUCLEOTIDE SEQUENCE [LARGE SCALE GENOMIC DNA]</scope>
    <source>
        <strain evidence="1 2">FSL S4-120</strain>
    </source>
</reference>
<accession>A0ABP2JWI3</accession>
<keyword evidence="2" id="KW-1185">Reference proteome</keyword>
<evidence type="ECO:0000313" key="2">
    <source>
        <dbReference type="Proteomes" id="UP000003412"/>
    </source>
</evidence>
<gene>
    <name evidence="1" type="ORF">NT05LM_3517</name>
</gene>
<name>A0ABP2JWI3_9LIST</name>
<dbReference type="Proteomes" id="UP000003412">
    <property type="component" value="Chromosome"/>
</dbReference>
<organism evidence="1 2">
    <name type="scientific">Listeria marthii FSL S4-120</name>
    <dbReference type="NCBI Taxonomy" id="702457"/>
    <lineage>
        <taxon>Bacteria</taxon>
        <taxon>Bacillati</taxon>
        <taxon>Bacillota</taxon>
        <taxon>Bacilli</taxon>
        <taxon>Bacillales</taxon>
        <taxon>Listeriaceae</taxon>
        <taxon>Listeria</taxon>
    </lineage>
</organism>